<keyword evidence="3" id="KW-1185">Reference proteome</keyword>
<dbReference type="AlphaFoldDB" id="A0ABC8YJ22"/>
<dbReference type="SUPFAM" id="SSF58113">
    <property type="entry name" value="Apolipoprotein A-I"/>
    <property type="match status" value="1"/>
</dbReference>
<evidence type="ECO:0000313" key="2">
    <source>
        <dbReference type="EMBL" id="CAL4943192.1"/>
    </source>
</evidence>
<dbReference type="PROSITE" id="PS50885">
    <property type="entry name" value="HAMP"/>
    <property type="match status" value="1"/>
</dbReference>
<dbReference type="InterPro" id="IPR003660">
    <property type="entry name" value="HAMP_dom"/>
</dbReference>
<gene>
    <name evidence="2" type="ORF">URODEC1_LOCUS34007</name>
</gene>
<dbReference type="EMBL" id="OZ075126">
    <property type="protein sequence ID" value="CAL4943192.1"/>
    <property type="molecule type" value="Genomic_DNA"/>
</dbReference>
<name>A0ABC8YJ22_9POAL</name>
<feature type="domain" description="HAMP" evidence="1">
    <location>
        <begin position="122"/>
        <end position="173"/>
    </location>
</feature>
<evidence type="ECO:0000259" key="1">
    <source>
        <dbReference type="PROSITE" id="PS50885"/>
    </source>
</evidence>
<proteinExistence type="predicted"/>
<dbReference type="Proteomes" id="UP001497457">
    <property type="component" value="Chromosome 16b"/>
</dbReference>
<evidence type="ECO:0000313" key="3">
    <source>
        <dbReference type="Proteomes" id="UP001497457"/>
    </source>
</evidence>
<accession>A0ABC8YJ22</accession>
<sequence length="205" mass="21409">MEAVASNRTTVSATVLLTVIFTGWCLASAVPVASARLLQQVQIVPGNAADDRVRNQVQEITVTLGNLLGQLQGLLQALPKNVQDELRVVAGSLSQARGQLQTAVAGLQGLPNQVQAQLQGLRDLQNPLNQMVSQLQSVAAGRLQNVPATVQAQLQSLMVALQNLLDDLQGLLGVPGGLQNLPSNGQNAFGLVPGIQVSAGAQHKP</sequence>
<protein>
    <recommendedName>
        <fullName evidence="1">HAMP domain-containing protein</fullName>
    </recommendedName>
</protein>
<reference evidence="2" key="1">
    <citation type="submission" date="2024-10" db="EMBL/GenBank/DDBJ databases">
        <authorList>
            <person name="Ryan C."/>
        </authorList>
    </citation>
    <scope>NUCLEOTIDE SEQUENCE [LARGE SCALE GENOMIC DNA]</scope>
</reference>
<organism evidence="2 3">
    <name type="scientific">Urochloa decumbens</name>
    <dbReference type="NCBI Taxonomy" id="240449"/>
    <lineage>
        <taxon>Eukaryota</taxon>
        <taxon>Viridiplantae</taxon>
        <taxon>Streptophyta</taxon>
        <taxon>Embryophyta</taxon>
        <taxon>Tracheophyta</taxon>
        <taxon>Spermatophyta</taxon>
        <taxon>Magnoliopsida</taxon>
        <taxon>Liliopsida</taxon>
        <taxon>Poales</taxon>
        <taxon>Poaceae</taxon>
        <taxon>PACMAD clade</taxon>
        <taxon>Panicoideae</taxon>
        <taxon>Panicodae</taxon>
        <taxon>Paniceae</taxon>
        <taxon>Melinidinae</taxon>
        <taxon>Urochloa</taxon>
    </lineage>
</organism>